<feature type="non-terminal residue" evidence="1">
    <location>
        <position position="184"/>
    </location>
</feature>
<organism evidence="1 2">
    <name type="scientific">Dentiscutata heterogama</name>
    <dbReference type="NCBI Taxonomy" id="1316150"/>
    <lineage>
        <taxon>Eukaryota</taxon>
        <taxon>Fungi</taxon>
        <taxon>Fungi incertae sedis</taxon>
        <taxon>Mucoromycota</taxon>
        <taxon>Glomeromycotina</taxon>
        <taxon>Glomeromycetes</taxon>
        <taxon>Diversisporales</taxon>
        <taxon>Gigasporaceae</taxon>
        <taxon>Dentiscutata</taxon>
    </lineage>
</organism>
<dbReference type="Proteomes" id="UP000789702">
    <property type="component" value="Unassembled WGS sequence"/>
</dbReference>
<name>A0ACA9N925_9GLOM</name>
<reference evidence="1" key="1">
    <citation type="submission" date="2021-06" db="EMBL/GenBank/DDBJ databases">
        <authorList>
            <person name="Kallberg Y."/>
            <person name="Tangrot J."/>
            <person name="Rosling A."/>
        </authorList>
    </citation>
    <scope>NUCLEOTIDE SEQUENCE</scope>
    <source>
        <strain evidence="1">IL203A</strain>
    </source>
</reference>
<evidence type="ECO:0000313" key="1">
    <source>
        <dbReference type="EMBL" id="CAG8642456.1"/>
    </source>
</evidence>
<sequence length="184" mass="21598">MSFKTSSDSDFDVKIIVGNGRNTKEFKAHSTILSSRSLYFQRALSERWNNKEQDFYVFKNPNIYPDTFEIILEYFRYFGFNEKAYSSETPNSFIFSFTNPSNPILSRMVTGRNNKAIWSDKYHGPCFGNFELQMNSNCWSYAHSNHYHHRITNSSQFTVDEYEVLAVNNFNQSINVVLKKIPEL</sequence>
<protein>
    <submittedName>
        <fullName evidence="1">9870_t:CDS:1</fullName>
    </submittedName>
</protein>
<gene>
    <name evidence="1" type="ORF">DHETER_LOCUS8905</name>
</gene>
<keyword evidence="2" id="KW-1185">Reference proteome</keyword>
<proteinExistence type="predicted"/>
<accession>A0ACA9N925</accession>
<dbReference type="EMBL" id="CAJVPU010014831">
    <property type="protein sequence ID" value="CAG8642456.1"/>
    <property type="molecule type" value="Genomic_DNA"/>
</dbReference>
<evidence type="ECO:0000313" key="2">
    <source>
        <dbReference type="Proteomes" id="UP000789702"/>
    </source>
</evidence>
<comment type="caution">
    <text evidence="1">The sequence shown here is derived from an EMBL/GenBank/DDBJ whole genome shotgun (WGS) entry which is preliminary data.</text>
</comment>